<dbReference type="GO" id="GO:0006402">
    <property type="term" value="P:mRNA catabolic process"/>
    <property type="evidence" value="ECO:0007669"/>
    <property type="project" value="EnsemblPlants"/>
</dbReference>
<name>A0A0D3E059_BRAOL</name>
<dbReference type="GO" id="GO:0010228">
    <property type="term" value="P:vegetative to reproductive phase transition of meristem"/>
    <property type="evidence" value="ECO:0007669"/>
    <property type="project" value="EnsemblPlants"/>
</dbReference>
<dbReference type="GO" id="GO:1990931">
    <property type="term" value="F:mRNA N6-methyladenosine dioxygenase activity"/>
    <property type="evidence" value="ECO:0007669"/>
    <property type="project" value="EnsemblPlants"/>
</dbReference>
<reference evidence="4" key="2">
    <citation type="submission" date="2015-03" db="UniProtKB">
        <authorList>
            <consortium name="EnsemblPlants"/>
        </authorList>
    </citation>
    <scope>IDENTIFICATION</scope>
</reference>
<dbReference type="PANTHER" id="PTHR31447:SF2">
    <property type="entry name" value="RNA DEMETHYLASE ALKBH10B"/>
    <property type="match status" value="1"/>
</dbReference>
<feature type="compositionally biased region" description="Basic residues" evidence="2">
    <location>
        <begin position="545"/>
        <end position="559"/>
    </location>
</feature>
<dbReference type="STRING" id="109376.A0A0D3E059"/>
<feature type="compositionally biased region" description="Basic and acidic residues" evidence="2">
    <location>
        <begin position="1"/>
        <end position="12"/>
    </location>
</feature>
<evidence type="ECO:0000256" key="1">
    <source>
        <dbReference type="ARBA" id="ARBA00007879"/>
    </source>
</evidence>
<dbReference type="InterPro" id="IPR044861">
    <property type="entry name" value="IPNS-like_FE2OG_OXY"/>
</dbReference>
<dbReference type="eggNOG" id="KOG4176">
    <property type="taxonomic scope" value="Eukaryota"/>
</dbReference>
<dbReference type="HOGENOM" id="CLU_026669_0_0_1"/>
<dbReference type="Gramene" id="Bo9g006150.1">
    <property type="protein sequence ID" value="Bo9g006150.1"/>
    <property type="gene ID" value="Bo9g006150"/>
</dbReference>
<evidence type="ECO:0000313" key="4">
    <source>
        <dbReference type="EnsemblPlants" id="Bo9g006150.1"/>
    </source>
</evidence>
<evidence type="ECO:0000259" key="3">
    <source>
        <dbReference type="Pfam" id="PF03171"/>
    </source>
</evidence>
<feature type="domain" description="Isopenicillin N synthase-like Fe(2+) 2OG dioxygenase" evidence="3">
    <location>
        <begin position="366"/>
        <end position="456"/>
    </location>
</feature>
<dbReference type="Proteomes" id="UP000032141">
    <property type="component" value="Chromosome C9"/>
</dbReference>
<dbReference type="EnsemblPlants" id="Bo9g006150.1">
    <property type="protein sequence ID" value="Bo9g006150.1"/>
    <property type="gene ID" value="Bo9g006150"/>
</dbReference>
<feature type="region of interest" description="Disordered" evidence="2">
    <location>
        <begin position="189"/>
        <end position="222"/>
    </location>
</feature>
<dbReference type="GO" id="GO:0003729">
    <property type="term" value="F:mRNA binding"/>
    <property type="evidence" value="ECO:0007669"/>
    <property type="project" value="EnsemblPlants"/>
</dbReference>
<feature type="compositionally biased region" description="Acidic residues" evidence="2">
    <location>
        <begin position="191"/>
        <end position="200"/>
    </location>
</feature>
<evidence type="ECO:0000313" key="5">
    <source>
        <dbReference type="Proteomes" id="UP000032141"/>
    </source>
</evidence>
<dbReference type="Gene3D" id="2.60.120.590">
    <property type="entry name" value="Alpha-ketoglutarate-dependent dioxygenase AlkB-like"/>
    <property type="match status" value="1"/>
</dbReference>
<sequence length="588" mass="64869">YKLHVHRPDPARRNPTRISHPFVSPAPAAVKTTEIPRMPMTIAVTPSRQTDRSASPFATAAKTVTPVAVVSDGQGKDALISWFRGEFAAANAIIDAVCSHLREAVPGSEYDAVFAAIHRRRLNWIPVLQMQKYHSIAEVAIELQKLEAKKAEDLVEEMKTETAEDLKQSRTETAEMKSVCFNGEKLTENELNGDVEDDSPSSDITDSGSHQDVHHTAAADTPQIICQNHEDCDARSSEIKPIKGFQAKEQVKGHTVNVVKGLKMYEELLKEEELTKLIDLVADLREAGQNGKLSGETFILFNKQIKGNKRELVQLGVPIFSHARDENTNDSNNSVNIEPIPPLLESVIDHFITWRLIPEYKRPNGCVINFFEEGEHSQPFLKPPHLEQPISTLVLSESTMAFGRILSSDNEGNFRGPLTLPLKQGSLLVMRGNSADMARHVMCPSQTKRVSITFFRVRPEINNHNSPHNDGVMTMWQQQPRHYPMAPTPYYDHSLEMMPKLGVLPPMVIMAPPPVQPMVLSSPSVMGTGNGTGVFLPWASASSRKHVKHLPPRAQKKRLLPPPPPPPAAASSPAGESTSEPVISVGGA</sequence>
<feature type="region of interest" description="Disordered" evidence="2">
    <location>
        <begin position="545"/>
        <end position="588"/>
    </location>
</feature>
<dbReference type="PANTHER" id="PTHR31447">
    <property type="entry name" value="HYDROXYPROLINE-RICH GLYCOPROTEIN FAMILY PROTEIN-RELATED"/>
    <property type="match status" value="1"/>
</dbReference>
<evidence type="ECO:0000256" key="2">
    <source>
        <dbReference type="SAM" id="MobiDB-lite"/>
    </source>
</evidence>
<dbReference type="OMA" id="TNHENCE"/>
<proteinExistence type="inferred from homology"/>
<dbReference type="AlphaFoldDB" id="A0A0D3E059"/>
<dbReference type="Pfam" id="PF03171">
    <property type="entry name" value="2OG-FeII_Oxy"/>
    <property type="match status" value="1"/>
</dbReference>
<keyword evidence="5" id="KW-1185">Reference proteome</keyword>
<feature type="region of interest" description="Disordered" evidence="2">
    <location>
        <begin position="1"/>
        <end position="23"/>
    </location>
</feature>
<protein>
    <recommendedName>
        <fullName evidence="3">Isopenicillin N synthase-like Fe(2+) 2OG dioxygenase domain-containing protein</fullName>
    </recommendedName>
</protein>
<dbReference type="SUPFAM" id="SSF51197">
    <property type="entry name" value="Clavaminate synthase-like"/>
    <property type="match status" value="1"/>
</dbReference>
<dbReference type="InterPro" id="IPR037151">
    <property type="entry name" value="AlkB-like_sf"/>
</dbReference>
<organism evidence="4 5">
    <name type="scientific">Brassica oleracea var. oleracea</name>
    <dbReference type="NCBI Taxonomy" id="109376"/>
    <lineage>
        <taxon>Eukaryota</taxon>
        <taxon>Viridiplantae</taxon>
        <taxon>Streptophyta</taxon>
        <taxon>Embryophyta</taxon>
        <taxon>Tracheophyta</taxon>
        <taxon>Spermatophyta</taxon>
        <taxon>Magnoliopsida</taxon>
        <taxon>eudicotyledons</taxon>
        <taxon>Gunneridae</taxon>
        <taxon>Pentapetalae</taxon>
        <taxon>rosids</taxon>
        <taxon>malvids</taxon>
        <taxon>Brassicales</taxon>
        <taxon>Brassicaceae</taxon>
        <taxon>Brassiceae</taxon>
        <taxon>Brassica</taxon>
    </lineage>
</organism>
<dbReference type="InterPro" id="IPR044842">
    <property type="entry name" value="ALKBH9B/ALKBH10B-like"/>
</dbReference>
<accession>A0A0D3E059</accession>
<comment type="similarity">
    <text evidence="1">Belongs to the alkB family.</text>
</comment>
<reference evidence="4 5" key="1">
    <citation type="journal article" date="2014" name="Genome Biol.">
        <title>Transcriptome and methylome profiling reveals relics of genome dominance in the mesopolyploid Brassica oleracea.</title>
        <authorList>
            <person name="Parkin I.A."/>
            <person name="Koh C."/>
            <person name="Tang H."/>
            <person name="Robinson S.J."/>
            <person name="Kagale S."/>
            <person name="Clarke W.E."/>
            <person name="Town C.D."/>
            <person name="Nixon J."/>
            <person name="Krishnakumar V."/>
            <person name="Bidwell S.L."/>
            <person name="Denoeud F."/>
            <person name="Belcram H."/>
            <person name="Links M.G."/>
            <person name="Just J."/>
            <person name="Clarke C."/>
            <person name="Bender T."/>
            <person name="Huebert T."/>
            <person name="Mason A.S."/>
            <person name="Pires J.C."/>
            <person name="Barker G."/>
            <person name="Moore J."/>
            <person name="Walley P.G."/>
            <person name="Manoli S."/>
            <person name="Batley J."/>
            <person name="Edwards D."/>
            <person name="Nelson M.N."/>
            <person name="Wang X."/>
            <person name="Paterson A.H."/>
            <person name="King G."/>
            <person name="Bancroft I."/>
            <person name="Chalhoub B."/>
            <person name="Sharpe A.G."/>
        </authorList>
    </citation>
    <scope>NUCLEOTIDE SEQUENCE</scope>
    <source>
        <strain evidence="4 5">cv. TO1000</strain>
    </source>
</reference>